<feature type="region of interest" description="Disordered" evidence="1">
    <location>
        <begin position="145"/>
        <end position="194"/>
    </location>
</feature>
<keyword evidence="2" id="KW-0614">Plasmid</keyword>
<keyword evidence="3" id="KW-1185">Reference proteome</keyword>
<evidence type="ECO:0000313" key="3">
    <source>
        <dbReference type="Proteomes" id="UP000092950"/>
    </source>
</evidence>
<protein>
    <submittedName>
        <fullName evidence="2">Uncharacterized protein</fullName>
    </submittedName>
</protein>
<feature type="region of interest" description="Disordered" evidence="1">
    <location>
        <begin position="1"/>
        <end position="22"/>
    </location>
</feature>
<evidence type="ECO:0000313" key="2">
    <source>
        <dbReference type="EMBL" id="ANY18511.1"/>
    </source>
</evidence>
<accession>A0ABM6DKS7</accession>
<proteinExistence type="predicted"/>
<sequence length="194" mass="21574">MCAPFKEPMMANEQEHDAKAEPKLILRGAQRREGSDDYETTVLLFEGKGDYLQGYVVAHGRKRDVIAHMNGRKPNPDTGEIKPGFLKLSERVGKGDDQGWREVGYGNAMNSRRDSKQVFFDTVLFNIDGETLSARITKHVTPEMHARLGFSSPRVERPKTAKSAKADQADEPAPEQRPGVSRPAARRTAARQAA</sequence>
<dbReference type="Proteomes" id="UP000092950">
    <property type="component" value="Plasmid unnamed1"/>
</dbReference>
<feature type="compositionally biased region" description="Basic and acidic residues" evidence="1">
    <location>
        <begin position="154"/>
        <end position="168"/>
    </location>
</feature>
<gene>
    <name evidence="2" type="ORF">BBN53_21035</name>
</gene>
<organism evidence="2 3">
    <name type="scientific">Bordetella pseudohinzii</name>
    <dbReference type="NCBI Taxonomy" id="1331258"/>
    <lineage>
        <taxon>Bacteria</taxon>
        <taxon>Pseudomonadati</taxon>
        <taxon>Pseudomonadota</taxon>
        <taxon>Betaproteobacteria</taxon>
        <taxon>Burkholderiales</taxon>
        <taxon>Alcaligenaceae</taxon>
        <taxon>Bordetella</taxon>
    </lineage>
</organism>
<geneLocation type="plasmid" evidence="2 3">
    <name>unnamed1</name>
</geneLocation>
<reference evidence="2 3" key="1">
    <citation type="submission" date="2016-07" db="EMBL/GenBank/DDBJ databases">
        <title>Complete genome sequences of Bordetella pseudohinzii.</title>
        <authorList>
            <person name="Spilker T."/>
            <person name="Darrah R."/>
            <person name="LiPuma J.J."/>
        </authorList>
    </citation>
    <scope>NUCLEOTIDE SEQUENCE [LARGE SCALE GENOMIC DNA]</scope>
    <source>
        <strain evidence="2 3">HI4681</strain>
        <plasmid evidence="2 3">unnamed1</plasmid>
    </source>
</reference>
<evidence type="ECO:0000256" key="1">
    <source>
        <dbReference type="SAM" id="MobiDB-lite"/>
    </source>
</evidence>
<dbReference type="EMBL" id="CP016441">
    <property type="protein sequence ID" value="ANY18511.1"/>
    <property type="molecule type" value="Genomic_DNA"/>
</dbReference>
<name>A0ABM6DKS7_9BORD</name>
<feature type="compositionally biased region" description="Basic residues" evidence="1">
    <location>
        <begin position="184"/>
        <end position="194"/>
    </location>
</feature>
<feature type="compositionally biased region" description="Basic and acidic residues" evidence="1">
    <location>
        <begin position="13"/>
        <end position="22"/>
    </location>
</feature>